<dbReference type="PANTHER" id="PTHR12949:SF0">
    <property type="entry name" value="DNA-DIRECTED RNA POLYMERASE III SUBUNIT RPC3"/>
    <property type="match status" value="1"/>
</dbReference>
<dbReference type="Pfam" id="PF08221">
    <property type="entry name" value="HTH_9"/>
    <property type="match status" value="1"/>
</dbReference>
<dbReference type="OrthoDB" id="272392at2759"/>
<dbReference type="GO" id="GO:0003697">
    <property type="term" value="F:single-stranded DNA binding"/>
    <property type="evidence" value="ECO:0007669"/>
    <property type="project" value="UniProtKB-UniRule"/>
</dbReference>
<keyword evidence="5 8" id="KW-0804">Transcription</keyword>
<dbReference type="GO" id="GO:0005666">
    <property type="term" value="C:RNA polymerase III complex"/>
    <property type="evidence" value="ECO:0007669"/>
    <property type="project" value="UniProtKB-UniRule"/>
</dbReference>
<dbReference type="STRING" id="1460663.A0A177C410"/>
<evidence type="ECO:0000256" key="7">
    <source>
        <dbReference type="ARBA" id="ARBA00025127"/>
    </source>
</evidence>
<comment type="subunit">
    <text evidence="3 8">Component of the RNA polymerase III (Pol III) complex consisting of 17 subunits.</text>
</comment>
<dbReference type="EMBL" id="KV441557">
    <property type="protein sequence ID" value="OAG01622.1"/>
    <property type="molecule type" value="Genomic_DNA"/>
</dbReference>
<dbReference type="InterPro" id="IPR055207">
    <property type="entry name" value="POLR3C_WHD"/>
</dbReference>
<dbReference type="RefSeq" id="XP_018031987.1">
    <property type="nucleotide sequence ID" value="XM_018175775.1"/>
</dbReference>
<keyword evidence="14" id="KW-1185">Reference proteome</keyword>
<sequence>MSYTQRETPILAELCTFLVEDMYGELAARVFSVLARFGRQRRVEISKASYLSSSQISLGLVILTQQHLVFHSPSTEATVFYDIDWQQSYALVRHAKIAHFVEERFNKKSANVISNLLTLGHTSLADLRDAYFQPSQQEEGAVNGKKPNGIKANGDTTINGQTSLVNGTEHDDHDDETLASPEELYGIIQTLMEHGWVIQVAEAQYLSAEDMHNIARQQALNDQWGGSVPTGTKDKDRLAQLIMANKRRTRDAWLEVPNFSSRKRKANESDYGSSKRTKLNGEGQYGSAGSYHHSPEDDLVIRVNPEKAAVAMRNEYLVSLVEQRISYTTARVYEILLRSLEKNIPRCFEEHPDPPPANIEDQPQWEPNPDHVVNTKDIAQRAKILGLDICNGLDPAAVARVTKTTSNDKGVLAQPVDHSSLSFHERSEIVEAHLRLLVDHPLHFVNWHARGQYRVDFDLMAKSLIQQEIENTVLARKSTVAMKLLRALKKKGKLDERQLCNTMMASANDIRGIVNDLTVQGFVQTQEIPKVDRREAKLSLHLIWYDMQRAREKLLHDTYKGQVRILQRIAFEREKIQELLTKANRTDVAGNETKYLKQTELDDLKKWKEVQEKLLLQLARQDDLVAVLRDYCGPLLTA</sequence>
<evidence type="ECO:0000256" key="3">
    <source>
        <dbReference type="ARBA" id="ARBA00011206"/>
    </source>
</evidence>
<reference evidence="13 14" key="1">
    <citation type="submission" date="2016-05" db="EMBL/GenBank/DDBJ databases">
        <title>Comparative analysis of secretome profiles of manganese(II)-oxidizing ascomycete fungi.</title>
        <authorList>
            <consortium name="DOE Joint Genome Institute"/>
            <person name="Zeiner C.A."/>
            <person name="Purvine S.O."/>
            <person name="Zink E.M."/>
            <person name="Wu S."/>
            <person name="Pasa-Tolic L."/>
            <person name="Chaput D.L."/>
            <person name="Haridas S."/>
            <person name="Grigoriev I.V."/>
            <person name="Santelli C.M."/>
            <person name="Hansel C.M."/>
        </authorList>
    </citation>
    <scope>NUCLEOTIDE SEQUENCE [LARGE SCALE GENOMIC DNA]</scope>
    <source>
        <strain evidence="13 14">AP3s5-JAC2a</strain>
    </source>
</reference>
<dbReference type="Pfam" id="PF05645">
    <property type="entry name" value="RNA_pol_Rpc82"/>
    <property type="match status" value="1"/>
</dbReference>
<name>A0A177C410_9PLEO</name>
<dbReference type="GeneID" id="28759261"/>
<feature type="region of interest" description="Disordered" evidence="9">
    <location>
        <begin position="264"/>
        <end position="293"/>
    </location>
</feature>
<dbReference type="Gene3D" id="1.10.10.10">
    <property type="entry name" value="Winged helix-like DNA-binding domain superfamily/Winged helix DNA-binding domain"/>
    <property type="match status" value="2"/>
</dbReference>
<evidence type="ECO:0000256" key="5">
    <source>
        <dbReference type="ARBA" id="ARBA00023163"/>
    </source>
</evidence>
<evidence type="ECO:0000256" key="9">
    <source>
        <dbReference type="SAM" id="MobiDB-lite"/>
    </source>
</evidence>
<evidence type="ECO:0000313" key="13">
    <source>
        <dbReference type="EMBL" id="OAG01622.1"/>
    </source>
</evidence>
<feature type="domain" description="RNA polymerase III Rpc82 C -terminal" evidence="10">
    <location>
        <begin position="187"/>
        <end position="462"/>
    </location>
</feature>
<keyword evidence="4 8" id="KW-0240">DNA-directed RNA polymerase</keyword>
<evidence type="ECO:0000259" key="11">
    <source>
        <dbReference type="Pfam" id="PF08221"/>
    </source>
</evidence>
<accession>A0A177C410</accession>
<comment type="function">
    <text evidence="7 8">DNA-dependent RNA polymerase catalyzes the transcription of DNA into RNA using the four ribonucleoside triphosphates as substrates. Specific core component of RNA polymerase III which synthesizes small RNAs, such as 5S rRNA and tRNAs.</text>
</comment>
<evidence type="ECO:0000313" key="14">
    <source>
        <dbReference type="Proteomes" id="UP000077069"/>
    </source>
</evidence>
<evidence type="ECO:0000256" key="1">
    <source>
        <dbReference type="ARBA" id="ARBA00004123"/>
    </source>
</evidence>
<dbReference type="InterPro" id="IPR013197">
    <property type="entry name" value="RNA_pol_III_RPC82-rel_HTH"/>
</dbReference>
<dbReference type="InterPro" id="IPR008806">
    <property type="entry name" value="RNA_pol_III_Rpc82_C"/>
</dbReference>
<evidence type="ECO:0000256" key="6">
    <source>
        <dbReference type="ARBA" id="ARBA00023242"/>
    </source>
</evidence>
<dbReference type="Pfam" id="PF22536">
    <property type="entry name" value="WHD_POLR3C"/>
    <property type="match status" value="1"/>
</dbReference>
<dbReference type="AlphaFoldDB" id="A0A177C410"/>
<dbReference type="GO" id="GO:0006351">
    <property type="term" value="P:DNA-templated transcription"/>
    <property type="evidence" value="ECO:0007669"/>
    <property type="project" value="InterPro"/>
</dbReference>
<feature type="domain" description="DNA-directed RNA polymerase III subunit RPC3 winged-helix" evidence="12">
    <location>
        <begin position="469"/>
        <end position="542"/>
    </location>
</feature>
<evidence type="ECO:0000256" key="8">
    <source>
        <dbReference type="RuleBase" id="RU367076"/>
    </source>
</evidence>
<organism evidence="13 14">
    <name type="scientific">Paraphaeosphaeria sporulosa</name>
    <dbReference type="NCBI Taxonomy" id="1460663"/>
    <lineage>
        <taxon>Eukaryota</taxon>
        <taxon>Fungi</taxon>
        <taxon>Dikarya</taxon>
        <taxon>Ascomycota</taxon>
        <taxon>Pezizomycotina</taxon>
        <taxon>Dothideomycetes</taxon>
        <taxon>Pleosporomycetidae</taxon>
        <taxon>Pleosporales</taxon>
        <taxon>Massarineae</taxon>
        <taxon>Didymosphaeriaceae</taxon>
        <taxon>Paraphaeosphaeria</taxon>
    </lineage>
</organism>
<protein>
    <recommendedName>
        <fullName evidence="8">DNA-directed RNA polymerase III subunit RPC3</fullName>
        <shortName evidence="8">RNA polymerase III subunit C3</shortName>
    </recommendedName>
</protein>
<evidence type="ECO:0000259" key="12">
    <source>
        <dbReference type="Pfam" id="PF22536"/>
    </source>
</evidence>
<dbReference type="Proteomes" id="UP000077069">
    <property type="component" value="Unassembled WGS sequence"/>
</dbReference>
<dbReference type="InParanoid" id="A0A177C410"/>
<feature type="domain" description="RNA polymerase III subunit RPC82-related helix-turn-helix" evidence="11">
    <location>
        <begin position="13"/>
        <end position="71"/>
    </location>
</feature>
<feature type="region of interest" description="Disordered" evidence="9">
    <location>
        <begin position="136"/>
        <end position="159"/>
    </location>
</feature>
<evidence type="ECO:0000256" key="4">
    <source>
        <dbReference type="ARBA" id="ARBA00022478"/>
    </source>
</evidence>
<dbReference type="PANTHER" id="PTHR12949">
    <property type="entry name" value="RNA POLYMERASE III DNA DIRECTED -RELATED"/>
    <property type="match status" value="1"/>
</dbReference>
<dbReference type="FunCoup" id="A0A177C410">
    <property type="interactions" value="451"/>
</dbReference>
<comment type="similarity">
    <text evidence="2 8">Belongs to the RNA polymerase beta chain family.</text>
</comment>
<dbReference type="InterPro" id="IPR039748">
    <property type="entry name" value="RPC3"/>
</dbReference>
<evidence type="ECO:0000256" key="2">
    <source>
        <dbReference type="ARBA" id="ARBA00006835"/>
    </source>
</evidence>
<evidence type="ECO:0000259" key="10">
    <source>
        <dbReference type="Pfam" id="PF05645"/>
    </source>
</evidence>
<comment type="subcellular location">
    <subcellularLocation>
        <location evidence="1 8">Nucleus</location>
    </subcellularLocation>
</comment>
<proteinExistence type="inferred from homology"/>
<dbReference type="InterPro" id="IPR036388">
    <property type="entry name" value="WH-like_DNA-bd_sf"/>
</dbReference>
<keyword evidence="6 8" id="KW-0539">Nucleus</keyword>
<gene>
    <name evidence="13" type="ORF">CC84DRAFT_1127462</name>
</gene>